<comment type="pathway">
    <text evidence="2">Lipid metabolism; sphingolipid metabolism.</text>
</comment>
<dbReference type="EMBL" id="FCOC02000005">
    <property type="protein sequence ID" value="SAL27528.1"/>
    <property type="molecule type" value="Genomic_DNA"/>
</dbReference>
<dbReference type="Pfam" id="PF13506">
    <property type="entry name" value="Glyco_transf_21"/>
    <property type="match status" value="1"/>
</dbReference>
<gene>
    <name evidence="10" type="ORF">AWB64_02278</name>
</gene>
<dbReference type="InterPro" id="IPR025993">
    <property type="entry name" value="Ceramide_glucosylTrfase"/>
</dbReference>
<evidence type="ECO:0000256" key="3">
    <source>
        <dbReference type="ARBA" id="ARBA00004991"/>
    </source>
</evidence>
<keyword evidence="7 9" id="KW-1133">Transmembrane helix</keyword>
<accession>A0A158G5V3</accession>
<evidence type="ECO:0000256" key="6">
    <source>
        <dbReference type="ARBA" id="ARBA00022692"/>
    </source>
</evidence>
<evidence type="ECO:0000256" key="4">
    <source>
        <dbReference type="ARBA" id="ARBA00022676"/>
    </source>
</evidence>
<dbReference type="InterPro" id="IPR029044">
    <property type="entry name" value="Nucleotide-diphossugar_trans"/>
</dbReference>
<evidence type="ECO:0000256" key="2">
    <source>
        <dbReference type="ARBA" id="ARBA00004760"/>
    </source>
</evidence>
<name>A0A158G5V3_CABSO</name>
<dbReference type="Gene3D" id="3.90.550.10">
    <property type="entry name" value="Spore Coat Polysaccharide Biosynthesis Protein SpsA, Chain A"/>
    <property type="match status" value="1"/>
</dbReference>
<dbReference type="AlphaFoldDB" id="A0A158G5V3"/>
<reference evidence="10 11" key="1">
    <citation type="submission" date="2016-01" db="EMBL/GenBank/DDBJ databases">
        <authorList>
            <person name="Oliw E.H."/>
        </authorList>
    </citation>
    <scope>NUCLEOTIDE SEQUENCE [LARGE SCALE GENOMIC DNA]</scope>
    <source>
        <strain evidence="10">LMG 22029</strain>
    </source>
</reference>
<dbReference type="InterPro" id="IPR017835">
    <property type="entry name" value="Hopen-assoc_HpnI"/>
</dbReference>
<dbReference type="SUPFAM" id="SSF53448">
    <property type="entry name" value="Nucleotide-diphospho-sugar transferases"/>
    <property type="match status" value="1"/>
</dbReference>
<evidence type="ECO:0000313" key="10">
    <source>
        <dbReference type="EMBL" id="SAL27528.1"/>
    </source>
</evidence>
<dbReference type="OrthoDB" id="9814255at2"/>
<evidence type="ECO:0000256" key="8">
    <source>
        <dbReference type="ARBA" id="ARBA00023136"/>
    </source>
</evidence>
<dbReference type="GO" id="GO:0016020">
    <property type="term" value="C:membrane"/>
    <property type="evidence" value="ECO:0007669"/>
    <property type="project" value="UniProtKB-SubCell"/>
</dbReference>
<keyword evidence="4" id="KW-0328">Glycosyltransferase</keyword>
<keyword evidence="5 10" id="KW-0808">Transferase</keyword>
<sequence length="319" mass="35347">MILASISPAQWALVVPCCAATLYIMFAALVRYGHPVRRVNTDEKPVSLRPVSVLKPLCGFESRLHANLETFCKQTHPCFELLFGVASLEDPAVAIVERLRAAHPDTDIKLVVDASLYGSNRKVSNLSNLENRARHELIVIADSDISVQPDYLVKVTGPLLTAGVGVVTCLYRARRIGNFWARLGALFIDEWFSPSVYLAHAAGSQRFGFGATLAIRRETLDAVGGLRAFRNCVADDFSIAQAVRRMGLRTYLSGMHDDEVVLRGNIQRVRNREPVRWRVEQAAARDERGGLCKPGRIPERTDFALRLIARARAAVESVI</sequence>
<comment type="subcellular location">
    <subcellularLocation>
        <location evidence="1">Membrane</location>
        <topology evidence="1">Multi-pass membrane protein</topology>
    </subcellularLocation>
</comment>
<feature type="transmembrane region" description="Helical" evidence="9">
    <location>
        <begin position="12"/>
        <end position="30"/>
    </location>
</feature>
<protein>
    <submittedName>
        <fullName evidence="10">Glycosyltransferase</fullName>
    </submittedName>
</protein>
<dbReference type="PANTHER" id="PTHR12726">
    <property type="entry name" value="CERAMIDE GLUCOSYLTRANSFERASE"/>
    <property type="match status" value="1"/>
</dbReference>
<keyword evidence="6 9" id="KW-0812">Transmembrane</keyword>
<dbReference type="NCBIfam" id="TIGR03472">
    <property type="entry name" value="HpnI"/>
    <property type="match status" value="1"/>
</dbReference>
<dbReference type="Proteomes" id="UP000054893">
    <property type="component" value="Unassembled WGS sequence"/>
</dbReference>
<evidence type="ECO:0000256" key="1">
    <source>
        <dbReference type="ARBA" id="ARBA00004141"/>
    </source>
</evidence>
<comment type="pathway">
    <text evidence="3">Sphingolipid metabolism.</text>
</comment>
<dbReference type="PANTHER" id="PTHR12726:SF0">
    <property type="entry name" value="CERAMIDE GLUCOSYLTRANSFERASE"/>
    <property type="match status" value="1"/>
</dbReference>
<evidence type="ECO:0000256" key="5">
    <source>
        <dbReference type="ARBA" id="ARBA00022679"/>
    </source>
</evidence>
<dbReference type="GO" id="GO:0006679">
    <property type="term" value="P:glucosylceramide biosynthetic process"/>
    <property type="evidence" value="ECO:0007669"/>
    <property type="project" value="TreeGrafter"/>
</dbReference>
<evidence type="ECO:0000256" key="9">
    <source>
        <dbReference type="SAM" id="Phobius"/>
    </source>
</evidence>
<proteinExistence type="predicted"/>
<organism evidence="10 11">
    <name type="scientific">Caballeronia sordidicola</name>
    <name type="common">Burkholderia sordidicola</name>
    <dbReference type="NCBI Taxonomy" id="196367"/>
    <lineage>
        <taxon>Bacteria</taxon>
        <taxon>Pseudomonadati</taxon>
        <taxon>Pseudomonadota</taxon>
        <taxon>Betaproteobacteria</taxon>
        <taxon>Burkholderiales</taxon>
        <taxon>Burkholderiaceae</taxon>
        <taxon>Caballeronia</taxon>
    </lineage>
</organism>
<evidence type="ECO:0000313" key="11">
    <source>
        <dbReference type="Proteomes" id="UP000054893"/>
    </source>
</evidence>
<keyword evidence="8 9" id="KW-0472">Membrane</keyword>
<dbReference type="GO" id="GO:0008120">
    <property type="term" value="F:ceramide glucosyltransferase activity"/>
    <property type="evidence" value="ECO:0007669"/>
    <property type="project" value="TreeGrafter"/>
</dbReference>
<dbReference type="CDD" id="cd02520">
    <property type="entry name" value="Glucosylceramide_synthase"/>
    <property type="match status" value="1"/>
</dbReference>
<evidence type="ECO:0000256" key="7">
    <source>
        <dbReference type="ARBA" id="ARBA00022989"/>
    </source>
</evidence>